<dbReference type="Gene3D" id="1.10.8.270">
    <property type="entry name" value="putative rabgap domain of human tbc1 domain family member 14 like domains"/>
    <property type="match status" value="1"/>
</dbReference>
<sequence length="585" mass="65385">MWSSSGGGKKPAASPQEMVQVDRSESASPFWRPVVGDNTARRSVTTPAGRDSGFVVGAAYSHADMLNLSSLNISANQSKSSPSPSNSRARSNEPAAGASSPPLKTYINFLSNTNDDWKADEDEMMGYDDDDGDDFGLPSLSNMKRRSRRMATQNKTNAGALSPALDGRFGLTSRRHSGSADIAVERPSLSYPMPKKSEGKILRPQYKDILQDPANALHLINYPSVPSNATSKEADTINSRITRINKFKKLLQASSLSLSELRALSWSGIPEEVRAMTWQLLLSYLPTNSERRVGALERKRKEYTDGVRQAFERAGPNVTSPSRARDLDEVIWHQISIDVPRTNPHIELYSYEATQRSLERILYVWAVRHPASGYVQGINDLVTPFFQVFLGLYIADPNIETGMDPGQLPRSVLDAVEADSFWCLTKLLDGIQDHYIVAQPGIQRQVGALRDLTARIDATLSKHLAQEGVEFIQFSFRWMNCLLMREISVKNIIRMWDTYLAEEQGFSEFHLYVCAALLVKWSDKLVKMDFQEIMMFLQSLPTKAWTEKDIELLLSEAFIWQSLYKGSAAHLKGGPSKPLLSNLQL</sequence>
<evidence type="ECO:0000313" key="4">
    <source>
        <dbReference type="Proteomes" id="UP000078544"/>
    </source>
</evidence>
<dbReference type="PROSITE" id="PS50086">
    <property type="entry name" value="TBC_RABGAP"/>
    <property type="match status" value="1"/>
</dbReference>
<feature type="region of interest" description="Disordered" evidence="1">
    <location>
        <begin position="74"/>
        <end position="104"/>
    </location>
</feature>
<name>A0A162IBG2_9HYPO</name>
<dbReference type="GO" id="GO:0005794">
    <property type="term" value="C:Golgi apparatus"/>
    <property type="evidence" value="ECO:0007669"/>
    <property type="project" value="TreeGrafter"/>
</dbReference>
<dbReference type="PANTHER" id="PTHR22957">
    <property type="entry name" value="TBC1 DOMAIN FAMILY MEMBER GTPASE-ACTIVATING PROTEIN"/>
    <property type="match status" value="1"/>
</dbReference>
<proteinExistence type="predicted"/>
<dbReference type="InterPro" id="IPR000195">
    <property type="entry name" value="Rab-GAP-TBC_dom"/>
</dbReference>
<dbReference type="EMBL" id="AZGY01000019">
    <property type="protein sequence ID" value="KZZ91103.1"/>
    <property type="molecule type" value="Genomic_DNA"/>
</dbReference>
<dbReference type="SUPFAM" id="SSF47923">
    <property type="entry name" value="Ypt/Rab-GAP domain of gyp1p"/>
    <property type="match status" value="2"/>
</dbReference>
<protein>
    <submittedName>
        <fullName evidence="3">Rab-GAP/TBC domain protein</fullName>
    </submittedName>
</protein>
<dbReference type="OrthoDB" id="26371at2759"/>
<accession>A0A162IBG2</accession>
<evidence type="ECO:0000256" key="1">
    <source>
        <dbReference type="SAM" id="MobiDB-lite"/>
    </source>
</evidence>
<dbReference type="STRING" id="1081109.A0A162IBG2"/>
<dbReference type="SMART" id="SM00164">
    <property type="entry name" value="TBC"/>
    <property type="match status" value="1"/>
</dbReference>
<dbReference type="FunFam" id="1.10.472.80:FF:000001">
    <property type="entry name" value="TBC1 domain family member 22B"/>
    <property type="match status" value="1"/>
</dbReference>
<feature type="region of interest" description="Disordered" evidence="1">
    <location>
        <begin position="1"/>
        <end position="53"/>
    </location>
</feature>
<organism evidence="3 4">
    <name type="scientific">Moelleriella libera RCEF 2490</name>
    <dbReference type="NCBI Taxonomy" id="1081109"/>
    <lineage>
        <taxon>Eukaryota</taxon>
        <taxon>Fungi</taxon>
        <taxon>Dikarya</taxon>
        <taxon>Ascomycota</taxon>
        <taxon>Pezizomycotina</taxon>
        <taxon>Sordariomycetes</taxon>
        <taxon>Hypocreomycetidae</taxon>
        <taxon>Hypocreales</taxon>
        <taxon>Clavicipitaceae</taxon>
        <taxon>Moelleriella</taxon>
    </lineage>
</organism>
<gene>
    <name evidence="3" type="ORF">AAL_06844</name>
</gene>
<comment type="caution">
    <text evidence="3">The sequence shown here is derived from an EMBL/GenBank/DDBJ whole genome shotgun (WGS) entry which is preliminary data.</text>
</comment>
<feature type="compositionally biased region" description="Low complexity" evidence="1">
    <location>
        <begin position="74"/>
        <end position="89"/>
    </location>
</feature>
<feature type="domain" description="Rab-GAP TBC" evidence="2">
    <location>
        <begin position="268"/>
        <end position="503"/>
    </location>
</feature>
<reference evidence="3 4" key="1">
    <citation type="journal article" date="2016" name="Genome Biol. Evol.">
        <title>Divergent and convergent evolution of fungal pathogenicity.</title>
        <authorList>
            <person name="Shang Y."/>
            <person name="Xiao G."/>
            <person name="Zheng P."/>
            <person name="Cen K."/>
            <person name="Zhan S."/>
            <person name="Wang C."/>
        </authorList>
    </citation>
    <scope>NUCLEOTIDE SEQUENCE [LARGE SCALE GENOMIC DNA]</scope>
    <source>
        <strain evidence="3 4">RCEF 2490</strain>
    </source>
</reference>
<dbReference type="Proteomes" id="UP000078544">
    <property type="component" value="Unassembled WGS sequence"/>
</dbReference>
<dbReference type="Pfam" id="PF00566">
    <property type="entry name" value="RabGAP-TBC"/>
    <property type="match status" value="1"/>
</dbReference>
<keyword evidence="4" id="KW-1185">Reference proteome</keyword>
<dbReference type="FunFam" id="1.10.8.270:FF:000037">
    <property type="entry name" value="TBC1 domain family member 22A"/>
    <property type="match status" value="1"/>
</dbReference>
<dbReference type="Gene3D" id="1.10.472.80">
    <property type="entry name" value="Ypt/Rab-GAP domain of gyp1p, domain 3"/>
    <property type="match status" value="1"/>
</dbReference>
<evidence type="ECO:0000313" key="3">
    <source>
        <dbReference type="EMBL" id="KZZ91103.1"/>
    </source>
</evidence>
<dbReference type="PANTHER" id="PTHR22957:SF26">
    <property type="entry name" value="LD44506P"/>
    <property type="match status" value="1"/>
</dbReference>
<dbReference type="FunFam" id="1.10.10.750:FF:000007">
    <property type="entry name" value="TBC1 domain family member"/>
    <property type="match status" value="1"/>
</dbReference>
<evidence type="ECO:0000259" key="2">
    <source>
        <dbReference type="PROSITE" id="PS50086"/>
    </source>
</evidence>
<dbReference type="Gene3D" id="1.10.10.750">
    <property type="entry name" value="Ypt/Rab-GAP domain of gyp1p, domain 1"/>
    <property type="match status" value="1"/>
</dbReference>
<dbReference type="GO" id="GO:0005096">
    <property type="term" value="F:GTPase activator activity"/>
    <property type="evidence" value="ECO:0007669"/>
    <property type="project" value="TreeGrafter"/>
</dbReference>
<dbReference type="InterPro" id="IPR035969">
    <property type="entry name" value="Rab-GAP_TBC_sf"/>
</dbReference>
<dbReference type="AlphaFoldDB" id="A0A162IBG2"/>